<dbReference type="Proteomes" id="UP000221015">
    <property type="component" value="Unassembled WGS sequence"/>
</dbReference>
<accession>A0A2J4JS42</accession>
<organism evidence="1 2">
    <name type="scientific">Faecalibacterium prausnitzii</name>
    <dbReference type="NCBI Taxonomy" id="853"/>
    <lineage>
        <taxon>Bacteria</taxon>
        <taxon>Bacillati</taxon>
        <taxon>Bacillota</taxon>
        <taxon>Clostridia</taxon>
        <taxon>Eubacteriales</taxon>
        <taxon>Oscillospiraceae</taxon>
        <taxon>Faecalibacterium</taxon>
    </lineage>
</organism>
<comment type="caution">
    <text evidence="1">The sequence shown here is derived from an EMBL/GenBank/DDBJ whole genome shotgun (WGS) entry which is preliminary data.</text>
</comment>
<dbReference type="AlphaFoldDB" id="A0A2J4JS42"/>
<gene>
    <name evidence="1" type="ORF">CGS50_003435</name>
</gene>
<name>A0A2J4JS42_9FIRM</name>
<dbReference type="RefSeq" id="WP_097775598.1">
    <property type="nucleotide sequence ID" value="NZ_NMTS02000001.1"/>
</dbReference>
<sequence length="96" mass="10533">MSARNYVPAMVKWMVEEGTKNTSSGNWIFTSAEIAEAFPVAESSVIEMFGAILTEVYQHEAVAEANVNFESDGSATFDLTFYTDYCPNISDETKAG</sequence>
<evidence type="ECO:0000313" key="1">
    <source>
        <dbReference type="EMBL" id="PLK30679.1"/>
    </source>
</evidence>
<proteinExistence type="predicted"/>
<evidence type="ECO:0000313" key="2">
    <source>
        <dbReference type="Proteomes" id="UP000221015"/>
    </source>
</evidence>
<protein>
    <submittedName>
        <fullName evidence="1">Uncharacterized protein</fullName>
    </submittedName>
</protein>
<reference evidence="1 2" key="1">
    <citation type="journal article" date="2017" name="Front. Microbiol.">
        <title>New Insights into the Diversity of the Genus Faecalibacterium.</title>
        <authorList>
            <person name="Benevides L."/>
            <person name="Burman S."/>
            <person name="Martin R."/>
            <person name="Robert V."/>
            <person name="Thomas M."/>
            <person name="Miquel S."/>
            <person name="Chain F."/>
            <person name="Sokol H."/>
            <person name="Bermudez-Humaran L.G."/>
            <person name="Morrison M."/>
            <person name="Langella P."/>
            <person name="Azevedo V.A."/>
            <person name="Chatel J.M."/>
            <person name="Soares S."/>
        </authorList>
    </citation>
    <scope>NUCLEOTIDE SEQUENCE [LARGE SCALE GENOMIC DNA]</scope>
    <source>
        <strain evidence="1 2">CNCM I 4542</strain>
    </source>
</reference>
<dbReference type="EMBL" id="NMTS02000001">
    <property type="protein sequence ID" value="PLK30679.1"/>
    <property type="molecule type" value="Genomic_DNA"/>
</dbReference>